<dbReference type="FunFam" id="1.10.275.10:FF:000007">
    <property type="entry name" value="Histidine ammonia-lyase"/>
    <property type="match status" value="1"/>
</dbReference>
<dbReference type="EC" id="4.3.1.3" evidence="3 10"/>
<comment type="catalytic activity">
    <reaction evidence="8 10">
        <text>L-histidine = trans-urocanate + NH4(+)</text>
        <dbReference type="Rhea" id="RHEA:21232"/>
        <dbReference type="ChEBI" id="CHEBI:17771"/>
        <dbReference type="ChEBI" id="CHEBI:28938"/>
        <dbReference type="ChEBI" id="CHEBI:57595"/>
        <dbReference type="EC" id="4.3.1.3"/>
    </reaction>
</comment>
<dbReference type="Gene3D" id="3.10.20.90">
    <property type="entry name" value="Phosphatidylinositol 3-kinase Catalytic Subunit, Chain A, domain 1"/>
    <property type="match status" value="1"/>
</dbReference>
<evidence type="ECO:0000256" key="5">
    <source>
        <dbReference type="ARBA" id="ARBA00022553"/>
    </source>
</evidence>
<feature type="domain" description="Par3/HAL N-terminal" evidence="11">
    <location>
        <begin position="13"/>
        <end position="80"/>
    </location>
</feature>
<dbReference type="InterPro" id="IPR001106">
    <property type="entry name" value="Aromatic_Lyase"/>
</dbReference>
<evidence type="ECO:0000313" key="13">
    <source>
        <dbReference type="Proteomes" id="UP000567624"/>
    </source>
</evidence>
<proteinExistence type="inferred from homology"/>
<dbReference type="SUPFAM" id="SSF48557">
    <property type="entry name" value="L-aspartase-like"/>
    <property type="match status" value="1"/>
</dbReference>
<dbReference type="FunFam" id="3.10.20.90:FF:000111">
    <property type="entry name" value="Histidine ammonia-lyase"/>
    <property type="match status" value="1"/>
</dbReference>
<keyword evidence="6 10" id="KW-0369">Histidine metabolism</keyword>
<reference evidence="12 13" key="1">
    <citation type="submission" date="2019-09" db="EMBL/GenBank/DDBJ databases">
        <title>Bird 10,000 Genomes (B10K) Project - Family phase.</title>
        <authorList>
            <person name="Zhang G."/>
        </authorList>
    </citation>
    <scope>NUCLEOTIDE SEQUENCE [LARGE SCALE GENOMIC DNA]</scope>
    <source>
        <strain evidence="12">B10K-CU-031-20</strain>
    </source>
</reference>
<name>A0A7K8QKD8_9PASS</name>
<accession>A0A7K8QKD8</accession>
<dbReference type="InterPro" id="IPR022313">
    <property type="entry name" value="Phe/His_NH3-lyase_AS"/>
</dbReference>
<dbReference type="EMBL" id="VWYW01000095">
    <property type="protein sequence ID" value="NXF05086.1"/>
    <property type="molecule type" value="Genomic_DNA"/>
</dbReference>
<evidence type="ECO:0000256" key="2">
    <source>
        <dbReference type="ARBA" id="ARBA00007238"/>
    </source>
</evidence>
<dbReference type="InterPro" id="IPR024083">
    <property type="entry name" value="Fumarase/histidase_N"/>
</dbReference>
<dbReference type="Gene3D" id="1.20.200.10">
    <property type="entry name" value="Fumarase/aspartase (Central domain)"/>
    <property type="match status" value="2"/>
</dbReference>
<dbReference type="GO" id="GO:0004397">
    <property type="term" value="F:histidine ammonia-lyase activity"/>
    <property type="evidence" value="ECO:0007669"/>
    <property type="project" value="UniProtKB-EC"/>
</dbReference>
<dbReference type="InterPro" id="IPR005921">
    <property type="entry name" value="HutH"/>
</dbReference>
<comment type="pathway">
    <text evidence="1 10">Amino-acid degradation; L-histidine degradation into L-glutamate; N-formimidoyl-L-glutamate from L-histidine: step 1/3.</text>
</comment>
<dbReference type="FunFam" id="1.20.200.10:FF:000003">
    <property type="entry name" value="Histidine ammonia-lyase"/>
    <property type="match status" value="1"/>
</dbReference>
<dbReference type="Proteomes" id="UP000567624">
    <property type="component" value="Unassembled WGS sequence"/>
</dbReference>
<dbReference type="NCBIfam" id="NF006871">
    <property type="entry name" value="PRK09367.1"/>
    <property type="match status" value="1"/>
</dbReference>
<evidence type="ECO:0000256" key="6">
    <source>
        <dbReference type="ARBA" id="ARBA00022808"/>
    </source>
</evidence>
<evidence type="ECO:0000256" key="4">
    <source>
        <dbReference type="ARBA" id="ARBA00017271"/>
    </source>
</evidence>
<protein>
    <recommendedName>
        <fullName evidence="4 10">Histidine ammonia-lyase</fullName>
        <ecNumber evidence="3 10">4.3.1.3</ecNumber>
    </recommendedName>
</protein>
<dbReference type="Pfam" id="PF12053">
    <property type="entry name" value="Par3_HAL_N_term"/>
    <property type="match status" value="1"/>
</dbReference>
<keyword evidence="5" id="KW-0597">Phosphoprotein</keyword>
<dbReference type="InterPro" id="IPR008948">
    <property type="entry name" value="L-Aspartase-like"/>
</dbReference>
<dbReference type="CDD" id="cd00332">
    <property type="entry name" value="PAL-HAL"/>
    <property type="match status" value="1"/>
</dbReference>
<keyword evidence="13" id="KW-1185">Reference proteome</keyword>
<dbReference type="PROSITE" id="PS00488">
    <property type="entry name" value="PAL_HISTIDASE"/>
    <property type="match status" value="1"/>
</dbReference>
<evidence type="ECO:0000256" key="3">
    <source>
        <dbReference type="ARBA" id="ARBA00012994"/>
    </source>
</evidence>
<feature type="non-terminal residue" evidence="12">
    <location>
        <position position="1"/>
    </location>
</feature>
<keyword evidence="7 9" id="KW-0456">Lyase</keyword>
<evidence type="ECO:0000256" key="10">
    <source>
        <dbReference type="RuleBase" id="RU004479"/>
    </source>
</evidence>
<dbReference type="UniPathway" id="UPA00379">
    <property type="reaction ID" value="UER00549"/>
</dbReference>
<dbReference type="AlphaFoldDB" id="A0A7K8QKD8"/>
<comment type="similarity">
    <text evidence="2 9">Belongs to the PAL/histidase family.</text>
</comment>
<dbReference type="GO" id="GO:0005737">
    <property type="term" value="C:cytoplasm"/>
    <property type="evidence" value="ECO:0007669"/>
    <property type="project" value="InterPro"/>
</dbReference>
<dbReference type="InterPro" id="IPR021922">
    <property type="entry name" value="Par3/HAL_N"/>
</dbReference>
<dbReference type="PANTHER" id="PTHR10362">
    <property type="entry name" value="HISTIDINE AMMONIA-LYASE"/>
    <property type="match status" value="1"/>
</dbReference>
<gene>
    <name evidence="12" type="primary">Hal</name>
    <name evidence="12" type="ORF">SMICAP_R01952</name>
</gene>
<feature type="non-terminal residue" evidence="12">
    <location>
        <position position="663"/>
    </location>
</feature>
<evidence type="ECO:0000313" key="12">
    <source>
        <dbReference type="EMBL" id="NXF05086.1"/>
    </source>
</evidence>
<dbReference type="Pfam" id="PF00221">
    <property type="entry name" value="Lyase_aromatic"/>
    <property type="match status" value="1"/>
</dbReference>
<comment type="caution">
    <text evidence="12">The sequence shown here is derived from an EMBL/GenBank/DDBJ whole genome shotgun (WGS) entry which is preliminary data.</text>
</comment>
<dbReference type="GO" id="GO:0019556">
    <property type="term" value="P:L-histidine catabolic process to glutamate and formamide"/>
    <property type="evidence" value="ECO:0007669"/>
    <property type="project" value="UniProtKB-UniPathway"/>
</dbReference>
<dbReference type="Gene3D" id="1.10.275.10">
    <property type="entry name" value="Fumarase/aspartase (N-terminal domain)"/>
    <property type="match status" value="1"/>
</dbReference>
<evidence type="ECO:0000256" key="1">
    <source>
        <dbReference type="ARBA" id="ARBA00005113"/>
    </source>
</evidence>
<dbReference type="GO" id="GO:0019557">
    <property type="term" value="P:L-histidine catabolic process to glutamate and formate"/>
    <property type="evidence" value="ECO:0007669"/>
    <property type="project" value="UniProtKB-UniPathway"/>
</dbReference>
<evidence type="ECO:0000256" key="8">
    <source>
        <dbReference type="ARBA" id="ARBA00049269"/>
    </source>
</evidence>
<evidence type="ECO:0000256" key="7">
    <source>
        <dbReference type="ARBA" id="ARBA00023239"/>
    </source>
</evidence>
<organism evidence="12 13">
    <name type="scientific">Smithornis capensis</name>
    <dbReference type="NCBI Taxonomy" id="363769"/>
    <lineage>
        <taxon>Eukaryota</taxon>
        <taxon>Metazoa</taxon>
        <taxon>Chordata</taxon>
        <taxon>Craniata</taxon>
        <taxon>Vertebrata</taxon>
        <taxon>Euteleostomi</taxon>
        <taxon>Archelosauria</taxon>
        <taxon>Archosauria</taxon>
        <taxon>Dinosauria</taxon>
        <taxon>Saurischia</taxon>
        <taxon>Theropoda</taxon>
        <taxon>Coelurosauria</taxon>
        <taxon>Aves</taxon>
        <taxon>Neognathae</taxon>
        <taxon>Neoaves</taxon>
        <taxon>Telluraves</taxon>
        <taxon>Australaves</taxon>
        <taxon>Passeriformes</taxon>
        <taxon>Eurylaimidae</taxon>
        <taxon>Smithornis</taxon>
    </lineage>
</organism>
<dbReference type="NCBIfam" id="TIGR01225">
    <property type="entry name" value="hutH"/>
    <property type="match status" value="1"/>
</dbReference>
<sequence length="663" mass="73635">MPRYTVHVRGEWLAVPCLSSTNTVEWLGKEAVRRYMKNKPDNGGFASVEEVKFYIRRCKGLGLLDLDDTVGDALEDNEFVEVVIEGDIMSPDFIPSQPEGVHLYSKYREPEQYISLDGDSLTTEDLVSLGKGLYKIKLTPEAEAKVKQSREVIERIVKEQRVVYGITTGFGKFARTVIPNSKLSELQVNLVRSHSAGVGKPLTPERSRMLLALRINVLAKGYSGISLETLKQVIEAFNASCLPYIPEKGTVGASGDLAPLSHLALGLIGEGKMWSPKSGWADAKYVLEAHGLKPITLKPKEGLALINGTQMITSLGCEAVERAGAIARQADIIAALTLEVLKGTTRAFDTDIHAVRPHRGQAEVAFRFRSLLDSDHHPSEIAESHRFCDRVQDAYTMRCCPQQREGAGFHVCRFYISLYFTRVYLNFSLKMVFAEREETISGGNFHGEYPAKALDYLAIGVHELAAISERRIERLCNPSLSELPAFLVTEGGLNSGFMIAHCTAAALVSENKALCHPSSVDSLSTSAATEDHVSMGGWAARKALRVIEHVEQVLAIELLAACQGIEFLRPLRTTTPLEKVYDLVRSVVRPWMKDRFMAPDIEAAHRLLVEQKASVWEVAQPYIEKYRREHIPESRPISPTAFSLGSLRMSADISHDHRHQDEL</sequence>
<evidence type="ECO:0000256" key="9">
    <source>
        <dbReference type="RuleBase" id="RU003954"/>
    </source>
</evidence>
<evidence type="ECO:0000259" key="11">
    <source>
        <dbReference type="Pfam" id="PF12053"/>
    </source>
</evidence>